<dbReference type="PROSITE" id="PS51375">
    <property type="entry name" value="PPR"/>
    <property type="match status" value="3"/>
</dbReference>
<comment type="caution">
    <text evidence="4">The sequence shown here is derived from an EMBL/GenBank/DDBJ whole genome shotgun (WGS) entry which is preliminary data.</text>
</comment>
<evidence type="ECO:0000313" key="4">
    <source>
        <dbReference type="EMBL" id="KAI1860203.1"/>
    </source>
</evidence>
<evidence type="ECO:0008006" key="6">
    <source>
        <dbReference type="Google" id="ProtNLM"/>
    </source>
</evidence>
<feature type="compositionally biased region" description="Low complexity" evidence="3">
    <location>
        <begin position="38"/>
        <end position="67"/>
    </location>
</feature>
<evidence type="ECO:0000313" key="5">
    <source>
        <dbReference type="Proteomes" id="UP000829685"/>
    </source>
</evidence>
<evidence type="ECO:0000256" key="3">
    <source>
        <dbReference type="SAM" id="MobiDB-lite"/>
    </source>
</evidence>
<dbReference type="PANTHER" id="PTHR46128:SF329">
    <property type="entry name" value="MITOCHONDRIAL GROUP I INTRON SPLICING FACTOR DMR1"/>
    <property type="match status" value="1"/>
</dbReference>
<evidence type="ECO:0000256" key="1">
    <source>
        <dbReference type="ARBA" id="ARBA00007626"/>
    </source>
</evidence>
<feature type="repeat" description="PPR" evidence="2">
    <location>
        <begin position="479"/>
        <end position="513"/>
    </location>
</feature>
<reference evidence="4" key="1">
    <citation type="submission" date="2021-03" db="EMBL/GenBank/DDBJ databases">
        <title>Revisited historic fungal species revealed as producer of novel bioactive compounds through whole genome sequencing and comparative genomics.</title>
        <authorList>
            <person name="Vignolle G.A."/>
            <person name="Hochenegger N."/>
            <person name="Mach R.L."/>
            <person name="Mach-Aigner A.R."/>
            <person name="Javad Rahimi M."/>
            <person name="Salim K.A."/>
            <person name="Chan C.M."/>
            <person name="Lim L.B.L."/>
            <person name="Cai F."/>
            <person name="Druzhinina I.S."/>
            <person name="U'Ren J.M."/>
            <person name="Derntl C."/>
        </authorList>
    </citation>
    <scope>NUCLEOTIDE SEQUENCE</scope>
    <source>
        <strain evidence="4">TUCIM 5799</strain>
    </source>
</reference>
<dbReference type="Pfam" id="PF13041">
    <property type="entry name" value="PPR_2"/>
    <property type="match status" value="1"/>
</dbReference>
<dbReference type="PANTHER" id="PTHR46128">
    <property type="entry name" value="MITOCHONDRIAL GROUP I INTRON SPLICING FACTOR CCM1"/>
    <property type="match status" value="1"/>
</dbReference>
<dbReference type="InterPro" id="IPR011990">
    <property type="entry name" value="TPR-like_helical_dom_sf"/>
</dbReference>
<comment type="similarity">
    <text evidence="1">Belongs to the PPR family. P subfamily.</text>
</comment>
<dbReference type="InterPro" id="IPR002885">
    <property type="entry name" value="PPR_rpt"/>
</dbReference>
<sequence length="890" mass="99618">MKTSKSICLLCRHRLAANGRPQAAQWTVTAAYSTSGATAASVGHDGSSAPSEAHSSAGGAASDAPRPQVRRYRYEERRPRPQQSLTSTPAGSRRRINADNKAGTDMDSLFQQIVHRRKTDDALAADALEHSPRHANLVQEIGSLQQMLDTGAPVSQAYTFLQTELYPSIRHEDIQVPKVFFTVANNVMNKMIEAKKDDIWNPDLPRVSDIFRVCAELGDMRSTNWSREWLALVGELITFLCRMKTSREDYPSIEAYEKHLHMKDEALTDLVESWKLLSIPKHMNVKPSGHANEILDGFWFPRLDKFAVKKWAMSKRFTVAFNSLFPHCSSSNLGDGLAVAAFSTFLLLMDRSRSNATARKSTTRFMSKVTYMIKLIGINDKALRSSILSTFPAIETYVMDHWTQIKPHLDEISQQAAQLQGSEAASGSPRGHPEAANIERKLSSAYWSHNRSEVDRLWAAFVSVPKENARERMSQLQQSPNLFDSFINTYMAFNQPDKAIEVWNTMPKVGLRPTLKTWNVMLDGCKRAHNPSGLQAVWKRLVASGQPLDVAIWTTRIAGLMACDDPKGAVDALEEMAVLWDTAQQKGHGNAVQPAIQPVNAALQGFIRLNNNTAAHKILAWAKAHGIKPDVVTFNLLLRPAIREGRDKEVEAIFQSMKTLGVQADAATFTLILDGSLNKVDSLDPKRQSEIVESVFREMEDAGLEPNQHTYGKMIHLLLRSGDRAQESVKAVLDHLWGQGHEFSPHIYTMLVEHYFSRQPPDLKAVDDLLERREVFDYDDMDRIFYDRVVKGYALVGDIDSAFRIYSKLSEAGFLVTLSTQQEVLKTLVQLGRADDARAMVADTVKKYVEQHGEGGWRGHGFWHVASRAGLVDWSEGANGGRAVLRRPYV</sequence>
<dbReference type="EMBL" id="JAFIMR010000032">
    <property type="protein sequence ID" value="KAI1860203.1"/>
    <property type="molecule type" value="Genomic_DNA"/>
</dbReference>
<organism evidence="4 5">
    <name type="scientific">Neoarthrinium moseri</name>
    <dbReference type="NCBI Taxonomy" id="1658444"/>
    <lineage>
        <taxon>Eukaryota</taxon>
        <taxon>Fungi</taxon>
        <taxon>Dikarya</taxon>
        <taxon>Ascomycota</taxon>
        <taxon>Pezizomycotina</taxon>
        <taxon>Sordariomycetes</taxon>
        <taxon>Xylariomycetidae</taxon>
        <taxon>Amphisphaeriales</taxon>
        <taxon>Apiosporaceae</taxon>
        <taxon>Neoarthrinium</taxon>
    </lineage>
</organism>
<dbReference type="Pfam" id="PF13812">
    <property type="entry name" value="PPR_3"/>
    <property type="match status" value="1"/>
</dbReference>
<name>A0A9Q0AL27_9PEZI</name>
<feature type="region of interest" description="Disordered" evidence="3">
    <location>
        <begin position="38"/>
        <end position="103"/>
    </location>
</feature>
<dbReference type="InterPro" id="IPR050872">
    <property type="entry name" value="PPR_P_subfamily"/>
</dbReference>
<feature type="repeat" description="PPR" evidence="2">
    <location>
        <begin position="782"/>
        <end position="816"/>
    </location>
</feature>
<dbReference type="AlphaFoldDB" id="A0A9Q0AL27"/>
<evidence type="ECO:0000256" key="2">
    <source>
        <dbReference type="PROSITE-ProRule" id="PRU00708"/>
    </source>
</evidence>
<dbReference type="Proteomes" id="UP000829685">
    <property type="component" value="Unassembled WGS sequence"/>
</dbReference>
<feature type="repeat" description="PPR" evidence="2">
    <location>
        <begin position="630"/>
        <end position="664"/>
    </location>
</feature>
<dbReference type="Gene3D" id="1.25.40.10">
    <property type="entry name" value="Tetratricopeptide repeat domain"/>
    <property type="match status" value="3"/>
</dbReference>
<gene>
    <name evidence="4" type="ORF">JX265_010127</name>
</gene>
<keyword evidence="5" id="KW-1185">Reference proteome</keyword>
<dbReference type="OrthoDB" id="185373at2759"/>
<proteinExistence type="inferred from homology"/>
<protein>
    <recommendedName>
        <fullName evidence="6">Pentatricopeptide repeat protein</fullName>
    </recommendedName>
</protein>
<accession>A0A9Q0AL27</accession>